<dbReference type="Gene3D" id="1.10.287.1260">
    <property type="match status" value="1"/>
</dbReference>
<dbReference type="SUPFAM" id="SSF82689">
    <property type="entry name" value="Mechanosensitive channel protein MscS (YggB), C-terminal domain"/>
    <property type="match status" value="1"/>
</dbReference>
<dbReference type="Gene3D" id="3.30.70.100">
    <property type="match status" value="1"/>
</dbReference>
<dbReference type="Pfam" id="PF00924">
    <property type="entry name" value="MS_channel_2nd"/>
    <property type="match status" value="1"/>
</dbReference>
<gene>
    <name evidence="11" type="primary">mscS</name>
    <name evidence="10" type="ORF">HQ38_09310</name>
    <name evidence="11" type="ORF">NCTC12858_01604</name>
</gene>
<proteinExistence type="inferred from homology"/>
<evidence type="ECO:0000313" key="12">
    <source>
        <dbReference type="Proteomes" id="UP000030136"/>
    </source>
</evidence>
<keyword evidence="4 7" id="KW-0812">Transmembrane</keyword>
<dbReference type="OrthoDB" id="9809206at2"/>
<dbReference type="Proteomes" id="UP000249300">
    <property type="component" value="Chromosome 1"/>
</dbReference>
<dbReference type="SUPFAM" id="SSF82861">
    <property type="entry name" value="Mechanosensitive channel protein MscS (YggB), transmembrane region"/>
    <property type="match status" value="1"/>
</dbReference>
<feature type="transmembrane region" description="Helical" evidence="7">
    <location>
        <begin position="42"/>
        <end position="70"/>
    </location>
</feature>
<dbReference type="InterPro" id="IPR011066">
    <property type="entry name" value="MscS_channel_C_sf"/>
</dbReference>
<reference evidence="11 13" key="2">
    <citation type="submission" date="2018-06" db="EMBL/GenBank/DDBJ databases">
        <authorList>
            <consortium name="Pathogen Informatics"/>
            <person name="Doyle S."/>
        </authorList>
    </citation>
    <scope>NUCLEOTIDE SEQUENCE [LARGE SCALE GENOMIC DNA]</scope>
    <source>
        <strain evidence="11 13">NCTC12858</strain>
    </source>
</reference>
<dbReference type="InterPro" id="IPR010920">
    <property type="entry name" value="LSM_dom_sf"/>
</dbReference>
<feature type="domain" description="Mechanosensitive ion channel MscS C-terminal" evidence="9">
    <location>
        <begin position="207"/>
        <end position="287"/>
    </location>
</feature>
<comment type="similarity">
    <text evidence="2">Belongs to the MscS (TC 1.A.23) family.</text>
</comment>
<dbReference type="STRING" id="393921.HQ45_08080"/>
<evidence type="ECO:0000256" key="7">
    <source>
        <dbReference type="SAM" id="Phobius"/>
    </source>
</evidence>
<dbReference type="InterPro" id="IPR008910">
    <property type="entry name" value="MSC_TM_helix"/>
</dbReference>
<organism evidence="10 12">
    <name type="scientific">Porphyromonas crevioricanis</name>
    <dbReference type="NCBI Taxonomy" id="393921"/>
    <lineage>
        <taxon>Bacteria</taxon>
        <taxon>Pseudomonadati</taxon>
        <taxon>Bacteroidota</taxon>
        <taxon>Bacteroidia</taxon>
        <taxon>Bacteroidales</taxon>
        <taxon>Porphyromonadaceae</taxon>
        <taxon>Porphyromonas</taxon>
    </lineage>
</organism>
<dbReference type="InterPro" id="IPR011014">
    <property type="entry name" value="MscS_channel_TM-2"/>
</dbReference>
<keyword evidence="13" id="KW-1185">Reference proteome</keyword>
<dbReference type="GO" id="GO:0005886">
    <property type="term" value="C:plasma membrane"/>
    <property type="evidence" value="ECO:0007669"/>
    <property type="project" value="UniProtKB-SubCell"/>
</dbReference>
<dbReference type="Pfam" id="PF05552">
    <property type="entry name" value="MS_channel_1st_1"/>
    <property type="match status" value="1"/>
</dbReference>
<dbReference type="Gene3D" id="2.30.30.60">
    <property type="match status" value="1"/>
</dbReference>
<dbReference type="eggNOG" id="COG0668">
    <property type="taxonomic scope" value="Bacteria"/>
</dbReference>
<dbReference type="SUPFAM" id="SSF50182">
    <property type="entry name" value="Sm-like ribonucleoproteins"/>
    <property type="match status" value="1"/>
</dbReference>
<evidence type="ECO:0000256" key="2">
    <source>
        <dbReference type="ARBA" id="ARBA00008017"/>
    </source>
</evidence>
<evidence type="ECO:0000256" key="6">
    <source>
        <dbReference type="ARBA" id="ARBA00023136"/>
    </source>
</evidence>
<dbReference type="InterPro" id="IPR006685">
    <property type="entry name" value="MscS_channel_2nd"/>
</dbReference>
<evidence type="ECO:0000256" key="1">
    <source>
        <dbReference type="ARBA" id="ARBA00004651"/>
    </source>
</evidence>
<dbReference type="Proteomes" id="UP000030136">
    <property type="component" value="Unassembled WGS sequence"/>
</dbReference>
<reference evidence="10 12" key="1">
    <citation type="submission" date="2014-08" db="EMBL/GenBank/DDBJ databases">
        <title>Porphyromonas crevioricanis strain:COT-253_OH1447 Genome sequencing.</title>
        <authorList>
            <person name="Wallis C."/>
            <person name="Deusch O."/>
            <person name="O'Flynn C."/>
            <person name="Davis I."/>
            <person name="Jospin G."/>
            <person name="Darling A.E."/>
            <person name="Coil D.A."/>
            <person name="Alexiev A."/>
            <person name="Horsfall A."/>
            <person name="Kirkwood N."/>
            <person name="Harris S."/>
            <person name="Eisen J.A."/>
        </authorList>
    </citation>
    <scope>NUCLEOTIDE SEQUENCE [LARGE SCALE GENOMIC DNA]</scope>
    <source>
        <strain evidence="12">COT-253 OH1447</strain>
        <strain evidence="10">COT-253_OH1447</strain>
    </source>
</reference>
<evidence type="ECO:0000313" key="10">
    <source>
        <dbReference type="EMBL" id="KGN93188.1"/>
    </source>
</evidence>
<sequence length="311" mass="34815">MPQALSFLSSISGLDSIAQQHSLQDLKNIDYEQLLSGWLQKLMNFGIKVVIALIVFYLGRLLASLLVKWLDHILRKRHIDKAVITFVHSFASISLFIFLIVLTASILGVQSVSFAALLASAGVAIGMGLSGQLQNLAGGLIILLSKPFQVNDHIITAADFEGKVEAVGIFHTVIRTFENRMVYIPNGKLASNEVTNVSKETFLRNSWTIGIEYNQDFEKVKEIIGRLIASDERILEDPAPYVVLHELGDSSVKVLVRAYSKPENYWDVNWDFNRRVYAEFNRLGISFPFPQLTIHHAANKDQTEISTKENA</sequence>
<evidence type="ECO:0000256" key="4">
    <source>
        <dbReference type="ARBA" id="ARBA00022692"/>
    </source>
</evidence>
<keyword evidence="5 7" id="KW-1133">Transmembrane helix</keyword>
<comment type="subcellular location">
    <subcellularLocation>
        <location evidence="1">Cell membrane</location>
        <topology evidence="1">Multi-pass membrane protein</topology>
    </subcellularLocation>
</comment>
<dbReference type="PANTHER" id="PTHR30221">
    <property type="entry name" value="SMALL-CONDUCTANCE MECHANOSENSITIVE CHANNEL"/>
    <property type="match status" value="1"/>
</dbReference>
<dbReference type="EMBL" id="JQJC01000028">
    <property type="protein sequence ID" value="KGN93188.1"/>
    <property type="molecule type" value="Genomic_DNA"/>
</dbReference>
<evidence type="ECO:0000256" key="3">
    <source>
        <dbReference type="ARBA" id="ARBA00022475"/>
    </source>
</evidence>
<feature type="transmembrane region" description="Helical" evidence="7">
    <location>
        <begin position="112"/>
        <end position="130"/>
    </location>
</feature>
<dbReference type="Pfam" id="PF21082">
    <property type="entry name" value="MS_channel_3rd"/>
    <property type="match status" value="1"/>
</dbReference>
<evidence type="ECO:0000313" key="11">
    <source>
        <dbReference type="EMBL" id="SQH73738.1"/>
    </source>
</evidence>
<feature type="domain" description="Mechanosensitive ion channel MscS" evidence="8">
    <location>
        <begin position="133"/>
        <end position="199"/>
    </location>
</feature>
<dbReference type="InterPro" id="IPR045275">
    <property type="entry name" value="MscS_archaea/bacteria_type"/>
</dbReference>
<keyword evidence="3" id="KW-1003">Cell membrane</keyword>
<protein>
    <submittedName>
        <fullName evidence="11">Small-conductance mechanosensitive channel</fullName>
    </submittedName>
</protein>
<dbReference type="PANTHER" id="PTHR30221:SF1">
    <property type="entry name" value="SMALL-CONDUCTANCE MECHANOSENSITIVE CHANNEL"/>
    <property type="match status" value="1"/>
</dbReference>
<keyword evidence="6 7" id="KW-0472">Membrane</keyword>
<evidence type="ECO:0000256" key="5">
    <source>
        <dbReference type="ARBA" id="ARBA00022989"/>
    </source>
</evidence>
<dbReference type="GO" id="GO:0008381">
    <property type="term" value="F:mechanosensitive monoatomic ion channel activity"/>
    <property type="evidence" value="ECO:0007669"/>
    <property type="project" value="InterPro"/>
</dbReference>
<name>A0A0A2FQ93_9PORP</name>
<dbReference type="InterPro" id="IPR023408">
    <property type="entry name" value="MscS_beta-dom_sf"/>
</dbReference>
<dbReference type="EMBL" id="LS483447">
    <property type="protein sequence ID" value="SQH73738.1"/>
    <property type="molecule type" value="Genomic_DNA"/>
</dbReference>
<evidence type="ECO:0000259" key="9">
    <source>
        <dbReference type="Pfam" id="PF21082"/>
    </source>
</evidence>
<dbReference type="KEGG" id="pcre:NCTC12858_01604"/>
<dbReference type="InterPro" id="IPR049278">
    <property type="entry name" value="MS_channel_C"/>
</dbReference>
<accession>A0A0A2FQ93</accession>
<evidence type="ECO:0000313" key="13">
    <source>
        <dbReference type="Proteomes" id="UP000249300"/>
    </source>
</evidence>
<dbReference type="AlphaFoldDB" id="A0A0A2FQ93"/>
<evidence type="ECO:0000259" key="8">
    <source>
        <dbReference type="Pfam" id="PF00924"/>
    </source>
</evidence>
<dbReference type="RefSeq" id="WP_023936985.1">
    <property type="nucleotide sequence ID" value="NZ_FUXH01000013.1"/>
</dbReference>
<feature type="transmembrane region" description="Helical" evidence="7">
    <location>
        <begin position="82"/>
        <end position="106"/>
    </location>
</feature>